<gene>
    <name evidence="2" type="ORF">BG015_002850</name>
</gene>
<evidence type="ECO:0000313" key="3">
    <source>
        <dbReference type="Proteomes" id="UP000748756"/>
    </source>
</evidence>
<feature type="non-terminal residue" evidence="2">
    <location>
        <position position="136"/>
    </location>
</feature>
<feature type="region of interest" description="Disordered" evidence="1">
    <location>
        <begin position="56"/>
        <end position="136"/>
    </location>
</feature>
<feature type="compositionally biased region" description="Low complexity" evidence="1">
    <location>
        <begin position="60"/>
        <end position="71"/>
    </location>
</feature>
<dbReference type="Proteomes" id="UP000748756">
    <property type="component" value="Unassembled WGS sequence"/>
</dbReference>
<feature type="compositionally biased region" description="Basic residues" evidence="1">
    <location>
        <begin position="73"/>
        <end position="87"/>
    </location>
</feature>
<protein>
    <submittedName>
        <fullName evidence="2">Uncharacterized protein</fullName>
    </submittedName>
</protein>
<name>A0A9P5RPW5_9FUNG</name>
<dbReference type="OrthoDB" id="2375099at2759"/>
<evidence type="ECO:0000256" key="1">
    <source>
        <dbReference type="SAM" id="MobiDB-lite"/>
    </source>
</evidence>
<keyword evidence="3" id="KW-1185">Reference proteome</keyword>
<accession>A0A9P5RPW5</accession>
<feature type="region of interest" description="Disordered" evidence="1">
    <location>
        <begin position="1"/>
        <end position="20"/>
    </location>
</feature>
<dbReference type="AlphaFoldDB" id="A0A9P5RPW5"/>
<evidence type="ECO:0000313" key="2">
    <source>
        <dbReference type="EMBL" id="KAF9137082.1"/>
    </source>
</evidence>
<proteinExistence type="predicted"/>
<comment type="caution">
    <text evidence="2">The sequence shown here is derived from an EMBL/GenBank/DDBJ whole genome shotgun (WGS) entry which is preliminary data.</text>
</comment>
<organism evidence="2 3">
    <name type="scientific">Linnemannia schmuckeri</name>
    <dbReference type="NCBI Taxonomy" id="64567"/>
    <lineage>
        <taxon>Eukaryota</taxon>
        <taxon>Fungi</taxon>
        <taxon>Fungi incertae sedis</taxon>
        <taxon>Mucoromycota</taxon>
        <taxon>Mortierellomycotina</taxon>
        <taxon>Mortierellomycetes</taxon>
        <taxon>Mortierellales</taxon>
        <taxon>Mortierellaceae</taxon>
        <taxon>Linnemannia</taxon>
    </lineage>
</organism>
<reference evidence="2" key="1">
    <citation type="journal article" date="2020" name="Fungal Divers.">
        <title>Resolving the Mortierellaceae phylogeny through synthesis of multi-gene phylogenetics and phylogenomics.</title>
        <authorList>
            <person name="Vandepol N."/>
            <person name="Liber J."/>
            <person name="Desiro A."/>
            <person name="Na H."/>
            <person name="Kennedy M."/>
            <person name="Barry K."/>
            <person name="Grigoriev I.V."/>
            <person name="Miller A.N."/>
            <person name="O'Donnell K."/>
            <person name="Stajich J.E."/>
            <person name="Bonito G."/>
        </authorList>
    </citation>
    <scope>NUCLEOTIDE SEQUENCE</scope>
    <source>
        <strain evidence="2">NRRL 6426</strain>
    </source>
</reference>
<sequence length="136" mass="15071">MGSALNNHFDEDSPVTGGTSDGSWITIYSRGLCSMYHNDEDHCWEAILHAQSSKAFSTLADDSAQQPASQANNRRHRPYAHHTHAHHLYGQQQQQQCNHTDFSDNDVEPTLRDDNSNDLAWGEADVGARLVPTSPG</sequence>
<dbReference type="EMBL" id="JAAAUQ010001596">
    <property type="protein sequence ID" value="KAF9137082.1"/>
    <property type="molecule type" value="Genomic_DNA"/>
</dbReference>